<keyword evidence="4 8" id="KW-0028">Amino-acid biosynthesis</keyword>
<dbReference type="GO" id="GO:0000105">
    <property type="term" value="P:L-histidine biosynthetic process"/>
    <property type="evidence" value="ECO:0007669"/>
    <property type="project" value="UniProtKB-UniRule"/>
</dbReference>
<dbReference type="GO" id="GO:0004401">
    <property type="term" value="F:histidinol-phosphatase activity"/>
    <property type="evidence" value="ECO:0007669"/>
    <property type="project" value="UniProtKB-UniRule"/>
</dbReference>
<accession>A0A170NM10</accession>
<dbReference type="EC" id="3.1.3.15" evidence="3 8"/>
<evidence type="ECO:0000313" key="10">
    <source>
        <dbReference type="EMBL" id="OAA92290.1"/>
    </source>
</evidence>
<protein>
    <recommendedName>
        <fullName evidence="3 8">Histidinol-phosphatase</fullName>
        <shortName evidence="8">HolPase</shortName>
        <ecNumber evidence="3 8">3.1.3.15</ecNumber>
    </recommendedName>
</protein>
<dbReference type="AlphaFoldDB" id="A0A170NM10"/>
<dbReference type="Pfam" id="PF02811">
    <property type="entry name" value="PHP"/>
    <property type="match status" value="1"/>
</dbReference>
<dbReference type="PATRIC" id="fig|1705578.3.peg.1499"/>
<comment type="similarity">
    <text evidence="2 8">Belongs to the PHP hydrolase family. HisK subfamily.</text>
</comment>
<sequence length="257" mass="30492">MFDTHVHTNFSTDSDMKIEEAIKSAKEKSISFIITEHMDINFPKEGLFCFDVDEYLNKYLKYRNDNLLLGIELGMKEDCLEESRKLIKDNSFDYVIGSIHLVENLDLYYPDYYEGKSKKEAYFKYLQDMLENLKQFEFIDSLGHIDYIARYAKFEDKELYYSDFPDIIDEIFKVLIDKEKCLELNTRRLKNQGSVKNIIAIYKRFNELGGKYITVGSDAHNLESMGSNFREAVEIARRCNLKIVYFKNRKKEYDKEV</sequence>
<dbReference type="InterPro" id="IPR016195">
    <property type="entry name" value="Pol/histidinol_Pase-like"/>
</dbReference>
<dbReference type="SUPFAM" id="SSF89550">
    <property type="entry name" value="PHP domain-like"/>
    <property type="match status" value="1"/>
</dbReference>
<evidence type="ECO:0000256" key="4">
    <source>
        <dbReference type="ARBA" id="ARBA00022605"/>
    </source>
</evidence>
<dbReference type="Proteomes" id="UP000077384">
    <property type="component" value="Unassembled WGS sequence"/>
</dbReference>
<dbReference type="EMBL" id="LITQ01000021">
    <property type="protein sequence ID" value="OAA92290.1"/>
    <property type="molecule type" value="Genomic_DNA"/>
</dbReference>
<dbReference type="GO" id="GO:0005737">
    <property type="term" value="C:cytoplasm"/>
    <property type="evidence" value="ECO:0007669"/>
    <property type="project" value="TreeGrafter"/>
</dbReference>
<evidence type="ECO:0000259" key="9">
    <source>
        <dbReference type="Pfam" id="PF02811"/>
    </source>
</evidence>
<keyword evidence="5 8" id="KW-0378">Hydrolase</keyword>
<dbReference type="Gene3D" id="3.20.20.140">
    <property type="entry name" value="Metal-dependent hydrolases"/>
    <property type="match status" value="1"/>
</dbReference>
<evidence type="ECO:0000313" key="11">
    <source>
        <dbReference type="EMBL" id="OBR90208.1"/>
    </source>
</evidence>
<dbReference type="RefSeq" id="WP_063601641.1">
    <property type="nucleotide sequence ID" value="NZ_LITQ01000021.1"/>
</dbReference>
<feature type="domain" description="PHP" evidence="9">
    <location>
        <begin position="3"/>
        <end position="186"/>
    </location>
</feature>
<reference evidence="10 12" key="1">
    <citation type="journal article" date="2015" name="Biotechnol. Bioeng.">
        <title>Genome sequence and phenotypic characterization of Caulobacter segnis.</title>
        <authorList>
            <person name="Patel S."/>
            <person name="Fletcher B."/>
            <person name="Scott D.C."/>
            <person name="Ely B."/>
        </authorList>
    </citation>
    <scope>NUCLEOTIDE SEQUENCE [LARGE SCALE GENOMIC DNA]</scope>
    <source>
        <strain evidence="10 12">PS02</strain>
    </source>
</reference>
<keyword evidence="13" id="KW-1185">Reference proteome</keyword>
<keyword evidence="6 8" id="KW-0368">Histidine biosynthesis</keyword>
<evidence type="ECO:0000256" key="1">
    <source>
        <dbReference type="ARBA" id="ARBA00004970"/>
    </source>
</evidence>
<dbReference type="EMBL" id="LROR01000102">
    <property type="protein sequence ID" value="OBR90208.1"/>
    <property type="molecule type" value="Genomic_DNA"/>
</dbReference>
<dbReference type="InterPro" id="IPR010140">
    <property type="entry name" value="Histidinol_P_phosphatase_HisJ"/>
</dbReference>
<dbReference type="PANTHER" id="PTHR21039">
    <property type="entry name" value="HISTIDINOL PHOSPHATASE-RELATED"/>
    <property type="match status" value="1"/>
</dbReference>
<dbReference type="NCBIfam" id="NF004086">
    <property type="entry name" value="PRK05588.1"/>
    <property type="match status" value="1"/>
</dbReference>
<gene>
    <name evidence="10" type="primary">hisK</name>
    <name evidence="11" type="ORF">CLCOS_41100</name>
    <name evidence="10" type="ORF">WX73_01106</name>
</gene>
<dbReference type="PANTHER" id="PTHR21039:SF0">
    <property type="entry name" value="HISTIDINOL-PHOSPHATASE"/>
    <property type="match status" value="1"/>
</dbReference>
<comment type="catalytic activity">
    <reaction evidence="7 8">
        <text>L-histidinol phosphate + H2O = L-histidinol + phosphate</text>
        <dbReference type="Rhea" id="RHEA:14465"/>
        <dbReference type="ChEBI" id="CHEBI:15377"/>
        <dbReference type="ChEBI" id="CHEBI:43474"/>
        <dbReference type="ChEBI" id="CHEBI:57699"/>
        <dbReference type="ChEBI" id="CHEBI:57980"/>
        <dbReference type="EC" id="3.1.3.15"/>
    </reaction>
</comment>
<reference evidence="11 13" key="2">
    <citation type="journal article" date="2016" name="Front. Microbiol.">
        <title>Industrial Acetogenic Biocatalysts: A Comparative Metabolic and Genomic Analysis.</title>
        <authorList>
            <person name="Bengelsdorf F."/>
            <person name="Poehlein A."/>
            <person name="Sonja S."/>
            <person name="Erz C."/>
            <person name="Hummel T."/>
            <person name="Hoffmeister S."/>
            <person name="Daniel R."/>
            <person name="Durre P."/>
        </authorList>
    </citation>
    <scope>NUCLEOTIDE SEQUENCE [LARGE SCALE GENOMIC DNA]</scope>
    <source>
        <strain evidence="11 13">PTA-10522</strain>
    </source>
</reference>
<dbReference type="UniPathway" id="UPA00031">
    <property type="reaction ID" value="UER00013"/>
</dbReference>
<evidence type="ECO:0000256" key="5">
    <source>
        <dbReference type="ARBA" id="ARBA00022801"/>
    </source>
</evidence>
<evidence type="ECO:0000313" key="13">
    <source>
        <dbReference type="Proteomes" id="UP000093694"/>
    </source>
</evidence>
<dbReference type="InterPro" id="IPR004013">
    <property type="entry name" value="PHP_dom"/>
</dbReference>
<dbReference type="Proteomes" id="UP000093694">
    <property type="component" value="Unassembled WGS sequence"/>
</dbReference>
<comment type="pathway">
    <text evidence="1 8">Amino-acid biosynthesis; L-histidine biosynthesis; L-histidine from 5-phospho-alpha-D-ribose 1-diphosphate: step 8/9.</text>
</comment>
<name>A0A170NM10_9CLOT</name>
<evidence type="ECO:0000256" key="3">
    <source>
        <dbReference type="ARBA" id="ARBA00013085"/>
    </source>
</evidence>
<evidence type="ECO:0000256" key="8">
    <source>
        <dbReference type="RuleBase" id="RU366003"/>
    </source>
</evidence>
<comment type="caution">
    <text evidence="10">The sequence shown here is derived from an EMBL/GenBank/DDBJ whole genome shotgun (WGS) entry which is preliminary data.</text>
</comment>
<evidence type="ECO:0000256" key="2">
    <source>
        <dbReference type="ARBA" id="ARBA00009152"/>
    </source>
</evidence>
<dbReference type="NCBIfam" id="TIGR01856">
    <property type="entry name" value="hisJ_fam"/>
    <property type="match status" value="1"/>
</dbReference>
<organism evidence="10 12">
    <name type="scientific">Clostridium coskatii</name>
    <dbReference type="NCBI Taxonomy" id="1705578"/>
    <lineage>
        <taxon>Bacteria</taxon>
        <taxon>Bacillati</taxon>
        <taxon>Bacillota</taxon>
        <taxon>Clostridia</taxon>
        <taxon>Eubacteriales</taxon>
        <taxon>Clostridiaceae</taxon>
        <taxon>Clostridium</taxon>
    </lineage>
</organism>
<evidence type="ECO:0000256" key="7">
    <source>
        <dbReference type="ARBA" id="ARBA00049158"/>
    </source>
</evidence>
<evidence type="ECO:0000256" key="6">
    <source>
        <dbReference type="ARBA" id="ARBA00023102"/>
    </source>
</evidence>
<evidence type="ECO:0000313" key="12">
    <source>
        <dbReference type="Proteomes" id="UP000077384"/>
    </source>
</evidence>
<proteinExistence type="inferred from homology"/>